<evidence type="ECO:0000313" key="1">
    <source>
        <dbReference type="Proteomes" id="UP000887577"/>
    </source>
</evidence>
<protein>
    <submittedName>
        <fullName evidence="2">BTB domain-containing protein</fullName>
    </submittedName>
</protein>
<proteinExistence type="predicted"/>
<reference evidence="2" key="1">
    <citation type="submission" date="2022-11" db="UniProtKB">
        <authorList>
            <consortium name="WormBaseParasite"/>
        </authorList>
    </citation>
    <scope>IDENTIFICATION</scope>
</reference>
<keyword evidence="1" id="KW-1185">Reference proteome</keyword>
<organism evidence="1 2">
    <name type="scientific">Panagrolaimus superbus</name>
    <dbReference type="NCBI Taxonomy" id="310955"/>
    <lineage>
        <taxon>Eukaryota</taxon>
        <taxon>Metazoa</taxon>
        <taxon>Ecdysozoa</taxon>
        <taxon>Nematoda</taxon>
        <taxon>Chromadorea</taxon>
        <taxon>Rhabditida</taxon>
        <taxon>Tylenchina</taxon>
        <taxon>Panagrolaimomorpha</taxon>
        <taxon>Panagrolaimoidea</taxon>
        <taxon>Panagrolaimidae</taxon>
        <taxon>Panagrolaimus</taxon>
    </lineage>
</organism>
<name>A0A914Y2C7_9BILA</name>
<dbReference type="SUPFAM" id="SSF54695">
    <property type="entry name" value="POZ domain"/>
    <property type="match status" value="1"/>
</dbReference>
<dbReference type="WBParaSite" id="PSU_v2.g13606.t1">
    <property type="protein sequence ID" value="PSU_v2.g13606.t1"/>
    <property type="gene ID" value="PSU_v2.g13606"/>
</dbReference>
<dbReference type="InterPro" id="IPR011333">
    <property type="entry name" value="SKP1/BTB/POZ_sf"/>
</dbReference>
<dbReference type="Gene3D" id="3.30.710.10">
    <property type="entry name" value="Potassium Channel Kv1.1, Chain A"/>
    <property type="match status" value="1"/>
</dbReference>
<sequence>MKEKSDNCVEIIEFNPEIVEKMIEFCESDDIKEYENCEEDLFKIAHKYEILVLMEFAVEKMAESLSFSNIEARLQIANLYDLKEFKKWCMQFVFRNNIEIEY</sequence>
<dbReference type="Proteomes" id="UP000887577">
    <property type="component" value="Unplaced"/>
</dbReference>
<accession>A0A914Y2C7</accession>
<dbReference type="CDD" id="cd18186">
    <property type="entry name" value="BTB_POZ_ZBTB_KLHL-like"/>
    <property type="match status" value="1"/>
</dbReference>
<evidence type="ECO:0000313" key="2">
    <source>
        <dbReference type="WBParaSite" id="PSU_v2.g13606.t1"/>
    </source>
</evidence>
<dbReference type="AlphaFoldDB" id="A0A914Y2C7"/>